<keyword evidence="2" id="KW-1185">Reference proteome</keyword>
<dbReference type="KEGG" id="mgik:GO620_004720"/>
<dbReference type="InterPro" id="IPR007498">
    <property type="entry name" value="PqiA-like"/>
</dbReference>
<proteinExistence type="predicted"/>
<protein>
    <submittedName>
        <fullName evidence="1">Paraquat-inducible protein A</fullName>
    </submittedName>
</protein>
<evidence type="ECO:0000313" key="1">
    <source>
        <dbReference type="EMBL" id="QQL51506.1"/>
    </source>
</evidence>
<dbReference type="AlphaFoldDB" id="A0A6I4I6V5"/>
<gene>
    <name evidence="1" type="ORF">GO620_004720</name>
</gene>
<accession>A0A6I4I6V5</accession>
<dbReference type="EMBL" id="CP066775">
    <property type="protein sequence ID" value="QQL51506.1"/>
    <property type="molecule type" value="Genomic_DNA"/>
</dbReference>
<organism evidence="1 2">
    <name type="scientific">Mucilaginibacter ginkgonis</name>
    <dbReference type="NCBI Taxonomy" id="2682091"/>
    <lineage>
        <taxon>Bacteria</taxon>
        <taxon>Pseudomonadati</taxon>
        <taxon>Bacteroidota</taxon>
        <taxon>Sphingobacteriia</taxon>
        <taxon>Sphingobacteriales</taxon>
        <taxon>Sphingobacteriaceae</taxon>
        <taxon>Mucilaginibacter</taxon>
    </lineage>
</organism>
<name>A0A6I4I6V5_9SPHI</name>
<dbReference type="Proteomes" id="UP000429232">
    <property type="component" value="Chromosome"/>
</dbReference>
<evidence type="ECO:0000313" key="2">
    <source>
        <dbReference type="Proteomes" id="UP000429232"/>
    </source>
</evidence>
<sequence length="417" mass="46964">MHALSFEQERIKEDYAMANSITFGLFSIDQWRDRISDVVNHQVTDFKLTAKQKRAIQVAVQNQLQSLVNKTVAEINKPQKSIGGKLKKLAFNAMVDPKDINAQIPGFARTIVNKVSSPSSQRRLKGIATTTLTKLERQTYDSTSVANFYVTKHVYAKYHVGDPYSFNNKINNELTRIRQVSYNYAYAMLGCVLFALVLWWLMRKSVHLQSTLFVMSLLFATVMLVVGATASIIEVDARLQSFSFMLLGEKVEFINQVLFFQSKSLLQIVGVLIYQPKPDAVVVGSLIFIFVLILPLIRLIAKGIHILSPERIAQNKVVRYLAFDSAKWDMADVMVVGIIMTYIGLNGILKSQLSNLNIHNGTLTTVTANETSLQPGYFIFVGYVIFATLLAYILKRITPHKVEVPKQLSVDQRLSST</sequence>
<reference evidence="1 2" key="1">
    <citation type="submission" date="2020-12" db="EMBL/GenBank/DDBJ databases">
        <title>HMF7856_wgs.fasta genome submission.</title>
        <authorList>
            <person name="Kang H."/>
            <person name="Kim H."/>
            <person name="Joh K."/>
        </authorList>
    </citation>
    <scope>NUCLEOTIDE SEQUENCE [LARGE SCALE GENOMIC DNA]</scope>
    <source>
        <strain evidence="1 2">HMF7856</strain>
    </source>
</reference>
<dbReference type="Pfam" id="PF04403">
    <property type="entry name" value="PqiA"/>
    <property type="match status" value="1"/>
</dbReference>